<feature type="domain" description="Bacterial surface antigen (D15)" evidence="6">
    <location>
        <begin position="432"/>
        <end position="776"/>
    </location>
</feature>
<organism evidence="7 8">
    <name type="scientific">Filimonas lacunae</name>
    <dbReference type="NCBI Taxonomy" id="477680"/>
    <lineage>
        <taxon>Bacteria</taxon>
        <taxon>Pseudomonadati</taxon>
        <taxon>Bacteroidota</taxon>
        <taxon>Chitinophagia</taxon>
        <taxon>Chitinophagales</taxon>
        <taxon>Chitinophagaceae</taxon>
        <taxon>Filimonas</taxon>
    </lineage>
</organism>
<evidence type="ECO:0000259" key="6">
    <source>
        <dbReference type="Pfam" id="PF01103"/>
    </source>
</evidence>
<comment type="subcellular location">
    <subcellularLocation>
        <location evidence="1">Membrane</location>
    </subcellularLocation>
</comment>
<dbReference type="Proteomes" id="UP000186917">
    <property type="component" value="Unassembled WGS sequence"/>
</dbReference>
<dbReference type="Gene3D" id="2.40.160.50">
    <property type="entry name" value="membrane protein fhac: a member of the omp85/tpsb transporter family"/>
    <property type="match status" value="1"/>
</dbReference>
<evidence type="ECO:0000256" key="3">
    <source>
        <dbReference type="ARBA" id="ARBA00022729"/>
    </source>
</evidence>
<evidence type="ECO:0000256" key="4">
    <source>
        <dbReference type="ARBA" id="ARBA00023136"/>
    </source>
</evidence>
<keyword evidence="2" id="KW-0812">Transmembrane</keyword>
<name>A0A1N7PJD9_9BACT</name>
<dbReference type="PROSITE" id="PS51257">
    <property type="entry name" value="PROKAR_LIPOPROTEIN"/>
    <property type="match status" value="1"/>
</dbReference>
<dbReference type="GO" id="GO:0019867">
    <property type="term" value="C:outer membrane"/>
    <property type="evidence" value="ECO:0007669"/>
    <property type="project" value="InterPro"/>
</dbReference>
<keyword evidence="8" id="KW-1185">Reference proteome</keyword>
<dbReference type="PANTHER" id="PTHR12815">
    <property type="entry name" value="SORTING AND ASSEMBLY MACHINERY SAMM50 PROTEIN FAMILY MEMBER"/>
    <property type="match status" value="1"/>
</dbReference>
<dbReference type="EMBL" id="FTOR01000003">
    <property type="protein sequence ID" value="SIT10499.1"/>
    <property type="molecule type" value="Genomic_DNA"/>
</dbReference>
<evidence type="ECO:0000256" key="1">
    <source>
        <dbReference type="ARBA" id="ARBA00004370"/>
    </source>
</evidence>
<reference evidence="7" key="1">
    <citation type="submission" date="2017-01" db="EMBL/GenBank/DDBJ databases">
        <authorList>
            <person name="Mah S.A."/>
            <person name="Swanson W.J."/>
            <person name="Moy G.W."/>
            <person name="Vacquier V.D."/>
        </authorList>
    </citation>
    <scope>NUCLEOTIDE SEQUENCE [LARGE SCALE GENOMIC DNA]</scope>
    <source>
        <strain evidence="7">DSM 21054</strain>
    </source>
</reference>
<dbReference type="PANTHER" id="PTHR12815:SF47">
    <property type="entry name" value="TRANSLOCATION AND ASSEMBLY MODULE SUBUNIT TAMA"/>
    <property type="match status" value="1"/>
</dbReference>
<gene>
    <name evidence="7" type="ORF">SAMN05421788_103520</name>
</gene>
<dbReference type="STRING" id="477680.SAMN05421788_103520"/>
<keyword evidence="5" id="KW-0998">Cell outer membrane</keyword>
<keyword evidence="4" id="KW-0472">Membrane</keyword>
<dbReference type="InterPro" id="IPR000184">
    <property type="entry name" value="Bac_surfAg_D15"/>
</dbReference>
<dbReference type="InterPro" id="IPR039910">
    <property type="entry name" value="D15-like"/>
</dbReference>
<dbReference type="AlphaFoldDB" id="A0A1N7PJD9"/>
<sequence>MFNCKPIFIVLFLLTTVCTFTISCSEQRRTVVKNFPIDTPFVYNNKIILKGNLPKDEKKRLLTALENYWDDSLLARREQIFLFFYTLKNPPLFDSVNISRTTTFMNGYLNSQGYYYPKYQDTFYIRKYRRYRRWHKKRDLQLQTTVELTIEPGKNMEIDSVYYSLLDSNLQQLALAKRQDSKLKPGGPYSKEAVASELDRLVNQYRQNGYYLLTRDYLIAEGDTTDKALLQLTIDPFELASRLASAADRRKKNPTVDVAVFQRGDYYRKHYSDSSIQDSANLKPYYIGNLYYFPETKATEIPDTLMNANGFKAEEHKSFTMFYKEGTFIDRPIRDHNYMRRGTLYNEDLYYKTVNNLSNIGAWARVDTRSVIRGDSVDFYMFLVPAVRQNITYDLEASYNTGDVIGAANSLFGIASSVTYRHRNVAKRAIQSATSLRGGVELNLNNSNNGNLIQTTQASASQRFTFPRFITPFRIKGSNKLDAMQTAFSVNASYINRRDYYELRSLVTGWGYEWKIKNRIWTYKPLNIELYALDTLQGLREAFQTNPLLRTAFNTGSVVSQQLSYIVSYPDKKNPGINNYVRFSMEEAGFLLGRFKEMQDRIYQYIKFEGEYKRTIPFRKTTVALRAYGGIGLSYSDKAKFGSTLPFFKQFIAGGPNSMRAWGLRQLGLGSSLLSDTSGSFRDRYGDMQLEVNAEYRYPLATMGSVRIGGALFTDIGNIWNIKRTESNPNSEFNLRRLGKDVAIGIGTGIRMDFSYFLIRVDFGIKLKDPARQANNGWLDISRFTWRNDEFQPIKDATDASGQRLINRNNYAIQLGIGLPF</sequence>
<evidence type="ECO:0000313" key="7">
    <source>
        <dbReference type="EMBL" id="SIT10499.1"/>
    </source>
</evidence>
<protein>
    <submittedName>
        <fullName evidence="7">Outer membrane protein assembly factor BamA</fullName>
    </submittedName>
</protein>
<dbReference type="Pfam" id="PF01103">
    <property type="entry name" value="Omp85"/>
    <property type="match status" value="1"/>
</dbReference>
<evidence type="ECO:0000313" key="8">
    <source>
        <dbReference type="Proteomes" id="UP000186917"/>
    </source>
</evidence>
<keyword evidence="3" id="KW-0732">Signal</keyword>
<evidence type="ECO:0000256" key="5">
    <source>
        <dbReference type="ARBA" id="ARBA00023237"/>
    </source>
</evidence>
<proteinExistence type="predicted"/>
<accession>A0A1N7PJD9</accession>
<evidence type="ECO:0000256" key="2">
    <source>
        <dbReference type="ARBA" id="ARBA00022692"/>
    </source>
</evidence>